<dbReference type="PIRSF" id="PIRSF020481">
    <property type="entry name" value="BAP"/>
    <property type="match status" value="1"/>
</dbReference>
<keyword evidence="5" id="KW-1185">Reference proteome</keyword>
<name>A0ABV8KAH8_9BACL</name>
<dbReference type="InterPro" id="IPR006949">
    <property type="entry name" value="Barrel_Baseplate_J-like"/>
</dbReference>
<feature type="domain" description="Baseplate J-like central" evidence="2">
    <location>
        <begin position="207"/>
        <end position="277"/>
    </location>
</feature>
<comment type="caution">
    <text evidence="4">The sequence shown here is derived from an EMBL/GenBank/DDBJ whole genome shotgun (WGS) entry which is preliminary data.</text>
</comment>
<accession>A0ABV8KAH8</accession>
<sequence length="376" mass="40070">MALVDLPEIDVLSGDVQVTLNNFISVYEALTESKLYPGNPVRLLFNTVAAIIVQQRELIDLMRKSNLLRYASGAALDHIGAFSGTTRLPAEFARTSIRFSLSAGRQVPVTIPAGTRISTESDPKRYFETTIAANAPVGALNIDVPAAALEPGAQNNGLLAGQINQIVDPVAYVASASNTTISSGGANIEDDDSYRLRIQEAPEAFSVAGPEGAYKFWAKTANSSIVDVAVHSPTPSDIVLVPLLIAGGIPGQSVLDQVTAICSDKRVRPLTDRVSAAAPTVVNYTIAFTYWIDRDREVEIAAIQTAVAQAVQDYINWQRSKLGRNINRSELIRRLVQAGASRVDVTNPPQNGLVGTTQVAIVSGTPAVTYGGLDDD</sequence>
<dbReference type="PANTHER" id="PTHR35862">
    <property type="entry name" value="FELS-2 PROPHAGE PROTEIN"/>
    <property type="match status" value="1"/>
</dbReference>
<evidence type="ECO:0000259" key="3">
    <source>
        <dbReference type="Pfam" id="PF26079"/>
    </source>
</evidence>
<evidence type="ECO:0000259" key="2">
    <source>
        <dbReference type="Pfam" id="PF26078"/>
    </source>
</evidence>
<dbReference type="EMBL" id="JBHSAM010000034">
    <property type="protein sequence ID" value="MFC4102902.1"/>
    <property type="molecule type" value="Genomic_DNA"/>
</dbReference>
<evidence type="ECO:0000313" key="5">
    <source>
        <dbReference type="Proteomes" id="UP001595715"/>
    </source>
</evidence>
<dbReference type="InterPro" id="IPR058530">
    <property type="entry name" value="Baseplate_J-like_C"/>
</dbReference>
<reference evidence="5" key="1">
    <citation type="journal article" date="2019" name="Int. J. Syst. Evol. Microbiol.">
        <title>The Global Catalogue of Microorganisms (GCM) 10K type strain sequencing project: providing services to taxonomists for standard genome sequencing and annotation.</title>
        <authorList>
            <consortium name="The Broad Institute Genomics Platform"/>
            <consortium name="The Broad Institute Genome Sequencing Center for Infectious Disease"/>
            <person name="Wu L."/>
            <person name="Ma J."/>
        </authorList>
    </citation>
    <scope>NUCLEOTIDE SEQUENCE [LARGE SCALE GENOMIC DNA]</scope>
    <source>
        <strain evidence="5">IBRC-M 10987</strain>
    </source>
</reference>
<dbReference type="Pfam" id="PF04865">
    <property type="entry name" value="Baseplate_J"/>
    <property type="match status" value="1"/>
</dbReference>
<dbReference type="Pfam" id="PF26078">
    <property type="entry name" value="Baseplate_J_M"/>
    <property type="match status" value="1"/>
</dbReference>
<feature type="domain" description="Baseplate J-like C-terminal" evidence="3">
    <location>
        <begin position="288"/>
        <end position="362"/>
    </location>
</feature>
<evidence type="ECO:0000259" key="1">
    <source>
        <dbReference type="Pfam" id="PF04865"/>
    </source>
</evidence>
<dbReference type="InterPro" id="IPR058531">
    <property type="entry name" value="Baseplate_J_M"/>
</dbReference>
<dbReference type="PANTHER" id="PTHR35862:SF1">
    <property type="entry name" value="FELS-2 PROPHAGE PROTEIN"/>
    <property type="match status" value="1"/>
</dbReference>
<proteinExistence type="predicted"/>
<feature type="domain" description="Baseplate protein J-like barrel" evidence="1">
    <location>
        <begin position="97"/>
        <end position="185"/>
    </location>
</feature>
<dbReference type="Proteomes" id="UP001595715">
    <property type="component" value="Unassembled WGS sequence"/>
</dbReference>
<gene>
    <name evidence="4" type="ORF">ACFOZ8_25090</name>
</gene>
<dbReference type="Pfam" id="PF26079">
    <property type="entry name" value="Baseplate_J_C"/>
    <property type="match status" value="1"/>
</dbReference>
<organism evidence="4 5">
    <name type="scientific">Paenibacillus xanthanilyticus</name>
    <dbReference type="NCBI Taxonomy" id="1783531"/>
    <lineage>
        <taxon>Bacteria</taxon>
        <taxon>Bacillati</taxon>
        <taxon>Bacillota</taxon>
        <taxon>Bacilli</taxon>
        <taxon>Bacillales</taxon>
        <taxon>Paenibacillaceae</taxon>
        <taxon>Paenibacillus</taxon>
    </lineage>
</organism>
<dbReference type="InterPro" id="IPR014507">
    <property type="entry name" value="Baseplate_assembly_J_pred"/>
</dbReference>
<dbReference type="RefSeq" id="WP_377721505.1">
    <property type="nucleotide sequence ID" value="NZ_JBHSAM010000034.1"/>
</dbReference>
<evidence type="ECO:0000313" key="4">
    <source>
        <dbReference type="EMBL" id="MFC4102902.1"/>
    </source>
</evidence>
<dbReference type="InterPro" id="IPR052726">
    <property type="entry name" value="Phage_Baseplate_Hub"/>
</dbReference>
<protein>
    <submittedName>
        <fullName evidence="4">Baseplate J/gp47 family protein</fullName>
    </submittedName>
</protein>